<sequence length="178" mass="20449">MLRLFFGLSTLILLVGCSSKEDQALFRLYSENQTYNKYLKHTEKATLSKGEQSKIVLMATYLYPAKFKEREASLEKFIVGVIFDEPDISSLTFKNKTESGSYRLILKNSSAVHVEKLALTDKRLKDIPFVSEWGTYYEVAFPHIESKSFSLVLTHPKYGTKKLLFSKVAKFVYSKSLF</sequence>
<protein>
    <recommendedName>
        <fullName evidence="2">Lipoprotein</fullName>
    </recommendedName>
</protein>
<gene>
    <name evidence="1" type="ORF">MNB_SV-3-940</name>
</gene>
<name>A0A1W1BFR5_9ZZZZ</name>
<accession>A0A1W1BFR5</accession>
<dbReference type="AlphaFoldDB" id="A0A1W1BFR5"/>
<reference evidence="1" key="1">
    <citation type="submission" date="2016-10" db="EMBL/GenBank/DDBJ databases">
        <authorList>
            <person name="de Groot N.N."/>
        </authorList>
    </citation>
    <scope>NUCLEOTIDE SEQUENCE</scope>
</reference>
<evidence type="ECO:0000313" key="1">
    <source>
        <dbReference type="EMBL" id="SFV52325.1"/>
    </source>
</evidence>
<dbReference type="EMBL" id="FPHI01000004">
    <property type="protein sequence ID" value="SFV52325.1"/>
    <property type="molecule type" value="Genomic_DNA"/>
</dbReference>
<organism evidence="1">
    <name type="scientific">hydrothermal vent metagenome</name>
    <dbReference type="NCBI Taxonomy" id="652676"/>
    <lineage>
        <taxon>unclassified sequences</taxon>
        <taxon>metagenomes</taxon>
        <taxon>ecological metagenomes</taxon>
    </lineage>
</organism>
<dbReference type="PROSITE" id="PS51257">
    <property type="entry name" value="PROKAR_LIPOPROTEIN"/>
    <property type="match status" value="1"/>
</dbReference>
<evidence type="ECO:0008006" key="2">
    <source>
        <dbReference type="Google" id="ProtNLM"/>
    </source>
</evidence>
<proteinExistence type="predicted"/>